<proteinExistence type="predicted"/>
<dbReference type="RefSeq" id="WP_078605422.1">
    <property type="nucleotide sequence ID" value="NZ_MPZV01000003.1"/>
</dbReference>
<protein>
    <recommendedName>
        <fullName evidence="1">Hedgehog/Intein (Hint) domain-containing protein</fullName>
    </recommendedName>
</protein>
<dbReference type="InterPro" id="IPR036844">
    <property type="entry name" value="Hint_dom_sf"/>
</dbReference>
<dbReference type="InterPro" id="IPR006141">
    <property type="entry name" value="Intein_N"/>
</dbReference>
<dbReference type="Proteomes" id="UP000190787">
    <property type="component" value="Unassembled WGS sequence"/>
</dbReference>
<dbReference type="InterPro" id="IPR028992">
    <property type="entry name" value="Hedgehog/Intein_dom"/>
</dbReference>
<name>A0ABX3MUZ6_9RHOB</name>
<keyword evidence="3" id="KW-1185">Reference proteome</keyword>
<reference evidence="2 3" key="1">
    <citation type="submission" date="2016-11" db="EMBL/GenBank/DDBJ databases">
        <title>A multilocus sequence analysis scheme for characterization of bacteria in the genus Thioclava.</title>
        <authorList>
            <person name="Liu Y."/>
            <person name="Shao Z."/>
        </authorList>
    </citation>
    <scope>NUCLEOTIDE SEQUENCE [LARGE SCALE GENOMIC DNA]</scope>
    <source>
        <strain evidence="2 3">TAW-CT134</strain>
    </source>
</reference>
<feature type="domain" description="Hedgehog/Intein (Hint)" evidence="1">
    <location>
        <begin position="70"/>
        <end position="206"/>
    </location>
</feature>
<gene>
    <name evidence="2" type="ORF">BMI91_13610</name>
</gene>
<dbReference type="EMBL" id="MPZV01000003">
    <property type="protein sequence ID" value="OOY23518.1"/>
    <property type="molecule type" value="Genomic_DNA"/>
</dbReference>
<dbReference type="SUPFAM" id="SSF51294">
    <property type="entry name" value="Hedgehog/intein (Hint) domain"/>
    <property type="match status" value="1"/>
</dbReference>
<sequence>MTRSMRATDIAEILAQLPAQGLRCTAMARTEALRLEFDSHDETDGHISGYDAAGETVFSGSIAAFRASIPCVTPETSVATEAGGVAAGDLRPGARLVTRDSGVQVLRWVGSRIFTASDLALNPLLRPVCIRAGALGEGHPAQDLRVSPNHRLLAPLRGNVVMAQELVGLDGVEVDHAEDGVRYLQLLLDAPEMLLCEGLWVESFRPETAMLAGFDAAQRAELLSLRPDLSRRDAGAAPAEMQSSE</sequence>
<evidence type="ECO:0000313" key="3">
    <source>
        <dbReference type="Proteomes" id="UP000190787"/>
    </source>
</evidence>
<accession>A0ABX3MUZ6</accession>
<organism evidence="2 3">
    <name type="scientific">Thioclava sediminum</name>
    <dbReference type="NCBI Taxonomy" id="1915319"/>
    <lineage>
        <taxon>Bacteria</taxon>
        <taxon>Pseudomonadati</taxon>
        <taxon>Pseudomonadota</taxon>
        <taxon>Alphaproteobacteria</taxon>
        <taxon>Rhodobacterales</taxon>
        <taxon>Paracoccaceae</taxon>
        <taxon>Thioclava</taxon>
    </lineage>
</organism>
<dbReference type="Pfam" id="PF13403">
    <property type="entry name" value="Hint_2"/>
    <property type="match status" value="1"/>
</dbReference>
<evidence type="ECO:0000313" key="2">
    <source>
        <dbReference type="EMBL" id="OOY23518.1"/>
    </source>
</evidence>
<dbReference type="PROSITE" id="PS50817">
    <property type="entry name" value="INTEIN_N_TER"/>
    <property type="match status" value="1"/>
</dbReference>
<comment type="caution">
    <text evidence="2">The sequence shown here is derived from an EMBL/GenBank/DDBJ whole genome shotgun (WGS) entry which is preliminary data.</text>
</comment>
<evidence type="ECO:0000259" key="1">
    <source>
        <dbReference type="Pfam" id="PF13403"/>
    </source>
</evidence>